<gene>
    <name evidence="5" type="ORF">NM961_14300</name>
</gene>
<dbReference type="SUPFAM" id="SSF46894">
    <property type="entry name" value="C-terminal effector domain of the bipartite response regulators"/>
    <property type="match status" value="1"/>
</dbReference>
<evidence type="ECO:0000256" key="2">
    <source>
        <dbReference type="PROSITE-ProRule" id="PRU00339"/>
    </source>
</evidence>
<dbReference type="PROSITE" id="PS51755">
    <property type="entry name" value="OMPR_PHOB"/>
    <property type="match status" value="1"/>
</dbReference>
<evidence type="ECO:0000313" key="6">
    <source>
        <dbReference type="Proteomes" id="UP001165498"/>
    </source>
</evidence>
<evidence type="ECO:0000256" key="3">
    <source>
        <dbReference type="PROSITE-ProRule" id="PRU01091"/>
    </source>
</evidence>
<name>A0ABT1QUE2_9GAMM</name>
<proteinExistence type="predicted"/>
<dbReference type="PROSITE" id="PS50005">
    <property type="entry name" value="TPR"/>
    <property type="match status" value="2"/>
</dbReference>
<evidence type="ECO:0000313" key="5">
    <source>
        <dbReference type="EMBL" id="MCQ4165888.1"/>
    </source>
</evidence>
<accession>A0ABT1QUE2</accession>
<reference evidence="5" key="1">
    <citation type="submission" date="2022-07" db="EMBL/GenBank/DDBJ databases">
        <title>Tahibacter sp., a new gammaproteobacterium isolated from the silt sample collected at pig farm.</title>
        <authorList>
            <person name="Chen H."/>
        </authorList>
    </citation>
    <scope>NUCLEOTIDE SEQUENCE</scope>
    <source>
        <strain evidence="5">P2K</strain>
    </source>
</reference>
<dbReference type="Gene3D" id="1.10.10.10">
    <property type="entry name" value="Winged helix-like DNA-binding domain superfamily/Winged helix DNA-binding domain"/>
    <property type="match status" value="1"/>
</dbReference>
<dbReference type="InterPro" id="IPR016032">
    <property type="entry name" value="Sig_transdc_resp-reg_C-effctor"/>
</dbReference>
<keyword evidence="2" id="KW-0802">TPR repeat</keyword>
<sequence length="614" mass="65854">MSDGVYCLDDLVVDTRRRRVRRGAAELEVSGLSFDLLAFLLRQGDRVVSFDELLAAVWAPTVVGEETVTQRVKLLRQALGDDGRRSRYLRSVRGRGYQLCSVPRRVEAEDEARAIAAEKNSGVEVVTGAAGRAAVELESHAGETTAARAIAAEAAGSPATAPAIAPAHAGIARPAPANTAASADTAASANAIAPAVMRTAAPAATHQPVAASNGLRWVLLLTALPLAVLGVLAWQRTHQPPPAPTDTRIELLQRARYYAGIGQKDDVERAITLYETLLQRDARDSAAQTGLSFAYSARVCLYNQEPYWAERAEDLARAALEREPGDSRAVAALAYSLDCRGKLAQAIAEYERAVALDPAGSDSAASLAYLYMVKGSLAEALRRNLALREAAPRPRYLDIQIARNLELLGATAAAERGYARSFQLYPDNVFSNAAWPRCLFLQGRLGEAETALAQARQRSEHPELYLLQGELALLRGQREQAAAAFAAAAKLRPHASLPQTLARLYAEPTADAGWLAQRSAALEASISRDDWPEDQLELTLLRLARGDRAGALAALQEAVEAGWRDRAYLQTSALFQPLAAEPGFAGVLEAIAERVQRERVAAAADIAAAERGIP</sequence>
<dbReference type="InterPro" id="IPR019734">
    <property type="entry name" value="TPR_rpt"/>
</dbReference>
<dbReference type="RefSeq" id="WP_255915079.1">
    <property type="nucleotide sequence ID" value="NZ_JANFQO010000013.1"/>
</dbReference>
<dbReference type="InterPro" id="IPR036388">
    <property type="entry name" value="WH-like_DNA-bd_sf"/>
</dbReference>
<keyword evidence="6" id="KW-1185">Reference proteome</keyword>
<feature type="DNA-binding region" description="OmpR/PhoB-type" evidence="3">
    <location>
        <begin position="3"/>
        <end position="101"/>
    </location>
</feature>
<feature type="repeat" description="TPR" evidence="2">
    <location>
        <begin position="462"/>
        <end position="495"/>
    </location>
</feature>
<organism evidence="5 6">
    <name type="scientific">Tahibacter harae</name>
    <dbReference type="NCBI Taxonomy" id="2963937"/>
    <lineage>
        <taxon>Bacteria</taxon>
        <taxon>Pseudomonadati</taxon>
        <taxon>Pseudomonadota</taxon>
        <taxon>Gammaproteobacteria</taxon>
        <taxon>Lysobacterales</taxon>
        <taxon>Rhodanobacteraceae</taxon>
        <taxon>Tahibacter</taxon>
    </lineage>
</organism>
<dbReference type="Proteomes" id="UP001165498">
    <property type="component" value="Unassembled WGS sequence"/>
</dbReference>
<keyword evidence="1 3" id="KW-0238">DNA-binding</keyword>
<protein>
    <submittedName>
        <fullName evidence="5">Winged helix-turn-helix domain-containing protein</fullName>
    </submittedName>
</protein>
<dbReference type="SMART" id="SM00862">
    <property type="entry name" value="Trans_reg_C"/>
    <property type="match status" value="1"/>
</dbReference>
<evidence type="ECO:0000256" key="1">
    <source>
        <dbReference type="ARBA" id="ARBA00023125"/>
    </source>
</evidence>
<dbReference type="InterPro" id="IPR001867">
    <property type="entry name" value="OmpR/PhoB-type_DNA-bd"/>
</dbReference>
<dbReference type="CDD" id="cd00383">
    <property type="entry name" value="trans_reg_C"/>
    <property type="match status" value="1"/>
</dbReference>
<dbReference type="Pfam" id="PF00486">
    <property type="entry name" value="Trans_reg_C"/>
    <property type="match status" value="1"/>
</dbReference>
<evidence type="ECO:0000259" key="4">
    <source>
        <dbReference type="PROSITE" id="PS51755"/>
    </source>
</evidence>
<dbReference type="SUPFAM" id="SSF48452">
    <property type="entry name" value="TPR-like"/>
    <property type="match status" value="1"/>
</dbReference>
<feature type="domain" description="OmpR/PhoB-type" evidence="4">
    <location>
        <begin position="3"/>
        <end position="101"/>
    </location>
</feature>
<feature type="repeat" description="TPR" evidence="2">
    <location>
        <begin position="327"/>
        <end position="360"/>
    </location>
</feature>
<dbReference type="SMART" id="SM00028">
    <property type="entry name" value="TPR"/>
    <property type="match status" value="2"/>
</dbReference>
<comment type="caution">
    <text evidence="5">The sequence shown here is derived from an EMBL/GenBank/DDBJ whole genome shotgun (WGS) entry which is preliminary data.</text>
</comment>
<dbReference type="EMBL" id="JANFQO010000013">
    <property type="protein sequence ID" value="MCQ4165888.1"/>
    <property type="molecule type" value="Genomic_DNA"/>
</dbReference>
<dbReference type="InterPro" id="IPR011990">
    <property type="entry name" value="TPR-like_helical_dom_sf"/>
</dbReference>
<dbReference type="Gene3D" id="1.25.40.10">
    <property type="entry name" value="Tetratricopeptide repeat domain"/>
    <property type="match status" value="2"/>
</dbReference>